<dbReference type="STRING" id="62101.AB835_14355"/>
<dbReference type="GO" id="GO:0003864">
    <property type="term" value="F:3-methyl-2-oxobutanoate hydroxymethyltransferase activity"/>
    <property type="evidence" value="ECO:0007669"/>
    <property type="project" value="UniProtKB-UniRule"/>
</dbReference>
<keyword evidence="12" id="KW-0489">Methyltransferase</keyword>
<dbReference type="EC" id="2.1.2.11" evidence="8"/>
<evidence type="ECO:0000313" key="12">
    <source>
        <dbReference type="EMBL" id="ODS22401.1"/>
    </source>
</evidence>
<comment type="function">
    <text evidence="7 8">Catalyzes the reversible reaction in which hydroxymethyl group from 5,10-methylenetetrahydrofolate is transferred onto alpha-ketoisovalerate to form ketopantoate.</text>
</comment>
<evidence type="ECO:0000256" key="5">
    <source>
        <dbReference type="ARBA" id="ARBA00022679"/>
    </source>
</evidence>
<keyword evidence="6 8" id="KW-0479">Metal-binding</keyword>
<gene>
    <name evidence="8" type="primary">panB</name>
    <name evidence="12" type="ORF">AB835_14355</name>
</gene>
<evidence type="ECO:0000256" key="1">
    <source>
        <dbReference type="ARBA" id="ARBA00005033"/>
    </source>
</evidence>
<dbReference type="PANTHER" id="PTHR20881">
    <property type="entry name" value="3-METHYL-2-OXOBUTANOATE HYDROXYMETHYLTRANSFERASE"/>
    <property type="match status" value="1"/>
</dbReference>
<dbReference type="NCBIfam" id="TIGR00222">
    <property type="entry name" value="panB"/>
    <property type="match status" value="1"/>
</dbReference>
<evidence type="ECO:0000256" key="2">
    <source>
        <dbReference type="ARBA" id="ARBA00008676"/>
    </source>
</evidence>
<evidence type="ECO:0000256" key="4">
    <source>
        <dbReference type="ARBA" id="ARBA00022655"/>
    </source>
</evidence>
<comment type="caution">
    <text evidence="12">The sequence shown here is derived from an EMBL/GenBank/DDBJ whole genome shotgun (WGS) entry which is preliminary data.</text>
</comment>
<dbReference type="InterPro" id="IPR015813">
    <property type="entry name" value="Pyrv/PenolPyrv_kinase-like_dom"/>
</dbReference>
<accession>A0A1D2QLE7</accession>
<keyword evidence="8 11" id="KW-0460">Magnesium</keyword>
<evidence type="ECO:0000256" key="3">
    <source>
        <dbReference type="ARBA" id="ARBA00011424"/>
    </source>
</evidence>
<dbReference type="PANTHER" id="PTHR20881:SF0">
    <property type="entry name" value="3-METHYL-2-OXOBUTANOATE HYDROXYMETHYLTRANSFERASE"/>
    <property type="match status" value="1"/>
</dbReference>
<sequence length="273" mass="29792">MSTQTRQHRITVPEIKAKKGREKIVSLTAYNTWMAQLIDSVSDITIVGDSLGMVAYGFESTLPVTLDMMIYHGAAVVKGTQRTCVVVDMPFGTYQESPQQAFRNCALVMQKTGAQAVKLEGGKEIAPAVEFLVNRGIPIMSHIGLMPQHIYSMGGFKAQGMQEETARKLLQDAKILSESGAFSLLIEGTKEEVAREITSEASIPTIGIGASPACDGQVLVTEDLLGLFSDYTPSFVKKYADIGTQIKSTVKQFSDEVRSQEFPQLCHCFGVKK</sequence>
<dbReference type="EMBL" id="MDLC01000086">
    <property type="protein sequence ID" value="ODS22401.1"/>
    <property type="molecule type" value="Genomic_DNA"/>
</dbReference>
<dbReference type="PIRSF" id="PIRSF000388">
    <property type="entry name" value="Pantoate_hydroxy_MeTrfase"/>
    <property type="match status" value="1"/>
</dbReference>
<evidence type="ECO:0000256" key="11">
    <source>
        <dbReference type="PIRSR" id="PIRSR000388-3"/>
    </source>
</evidence>
<name>A0A1D2QLE7_9GAMM</name>
<evidence type="ECO:0000256" key="9">
    <source>
        <dbReference type="PIRSR" id="PIRSR000388-1"/>
    </source>
</evidence>
<dbReference type="GO" id="GO:0000287">
    <property type="term" value="F:magnesium ion binding"/>
    <property type="evidence" value="ECO:0007669"/>
    <property type="project" value="TreeGrafter"/>
</dbReference>
<protein>
    <recommendedName>
        <fullName evidence="8">3-methyl-2-oxobutanoate hydroxymethyltransferase</fullName>
        <ecNumber evidence="8">2.1.2.11</ecNumber>
    </recommendedName>
    <alternativeName>
        <fullName evidence="8">Ketopantoate hydroxymethyltransferase</fullName>
        <shortName evidence="8">KPHMT</shortName>
    </alternativeName>
</protein>
<dbReference type="AlphaFoldDB" id="A0A1D2QLE7"/>
<reference evidence="12 13" key="1">
    <citation type="journal article" date="2016" name="Appl. Environ. Microbiol.">
        <title>Lack of Overt Genome Reduction in the Bryostatin-Producing Bryozoan Symbiont "Candidatus Endobugula sertula".</title>
        <authorList>
            <person name="Miller I.J."/>
            <person name="Vanee N."/>
            <person name="Fong S.S."/>
            <person name="Lim-Fong G.E."/>
            <person name="Kwan J.C."/>
        </authorList>
    </citation>
    <scope>NUCLEOTIDE SEQUENCE [LARGE SCALE GENOMIC DNA]</scope>
    <source>
        <strain evidence="12">AB1-4</strain>
    </source>
</reference>
<dbReference type="NCBIfam" id="NF001452">
    <property type="entry name" value="PRK00311.1"/>
    <property type="match status" value="1"/>
</dbReference>
<evidence type="ECO:0000256" key="8">
    <source>
        <dbReference type="HAMAP-Rule" id="MF_00156"/>
    </source>
</evidence>
<dbReference type="GO" id="GO:0032259">
    <property type="term" value="P:methylation"/>
    <property type="evidence" value="ECO:0007669"/>
    <property type="project" value="UniProtKB-KW"/>
</dbReference>
<comment type="subcellular location">
    <subcellularLocation>
        <location evidence="8">Cytoplasm</location>
    </subcellularLocation>
</comment>
<dbReference type="InterPro" id="IPR003700">
    <property type="entry name" value="Pantoate_hydroxy_MeTrfase"/>
</dbReference>
<organism evidence="12 13">
    <name type="scientific">Candidatus Endobugula sertula</name>
    <name type="common">Bugula neritina bacterial symbiont</name>
    <dbReference type="NCBI Taxonomy" id="62101"/>
    <lineage>
        <taxon>Bacteria</taxon>
        <taxon>Pseudomonadati</taxon>
        <taxon>Pseudomonadota</taxon>
        <taxon>Gammaproteobacteria</taxon>
        <taxon>Cellvibrionales</taxon>
        <taxon>Cellvibrionaceae</taxon>
        <taxon>Candidatus Endobugula</taxon>
    </lineage>
</organism>
<dbReference type="GO" id="GO:0008168">
    <property type="term" value="F:methyltransferase activity"/>
    <property type="evidence" value="ECO:0007669"/>
    <property type="project" value="UniProtKB-KW"/>
</dbReference>
<dbReference type="GO" id="GO:0015940">
    <property type="term" value="P:pantothenate biosynthetic process"/>
    <property type="evidence" value="ECO:0007669"/>
    <property type="project" value="UniProtKB-UniRule"/>
</dbReference>
<evidence type="ECO:0000256" key="7">
    <source>
        <dbReference type="ARBA" id="ARBA00056497"/>
    </source>
</evidence>
<evidence type="ECO:0000256" key="6">
    <source>
        <dbReference type="ARBA" id="ARBA00022723"/>
    </source>
</evidence>
<keyword evidence="5 8" id="KW-0808">Transferase</keyword>
<dbReference type="GO" id="GO:0005737">
    <property type="term" value="C:cytoplasm"/>
    <property type="evidence" value="ECO:0007669"/>
    <property type="project" value="UniProtKB-SubCell"/>
</dbReference>
<feature type="active site" description="Proton acceptor" evidence="8 9">
    <location>
        <position position="187"/>
    </location>
</feature>
<dbReference type="SUPFAM" id="SSF51621">
    <property type="entry name" value="Phosphoenolpyruvate/pyruvate domain"/>
    <property type="match status" value="1"/>
</dbReference>
<dbReference type="Gene3D" id="3.20.20.60">
    <property type="entry name" value="Phosphoenolpyruvate-binding domains"/>
    <property type="match status" value="1"/>
</dbReference>
<comment type="subunit">
    <text evidence="3 8">Homodecamer; pentamer of dimers.</text>
</comment>
<dbReference type="InterPro" id="IPR040442">
    <property type="entry name" value="Pyrv_kinase-like_dom_sf"/>
</dbReference>
<feature type="binding site" evidence="8 10">
    <location>
        <position position="88"/>
    </location>
    <ligand>
        <name>3-methyl-2-oxobutanoate</name>
        <dbReference type="ChEBI" id="CHEBI:11851"/>
    </ligand>
</feature>
<keyword evidence="4 8" id="KW-0566">Pantothenate biosynthesis</keyword>
<keyword evidence="8" id="KW-0963">Cytoplasm</keyword>
<feature type="binding site" evidence="8 10">
    <location>
        <position position="118"/>
    </location>
    <ligand>
        <name>3-methyl-2-oxobutanoate</name>
        <dbReference type="ChEBI" id="CHEBI:11851"/>
    </ligand>
</feature>
<evidence type="ECO:0000313" key="13">
    <source>
        <dbReference type="Proteomes" id="UP000242502"/>
    </source>
</evidence>
<evidence type="ECO:0000256" key="10">
    <source>
        <dbReference type="PIRSR" id="PIRSR000388-2"/>
    </source>
</evidence>
<proteinExistence type="inferred from homology"/>
<comment type="pathway">
    <text evidence="1 8">Cofactor biosynthesis; (R)-pantothenate biosynthesis; (R)-pantoate from 3-methyl-2-oxobutanoate: step 1/2.</text>
</comment>
<feature type="binding site" evidence="8 11">
    <location>
        <position position="120"/>
    </location>
    <ligand>
        <name>Mg(2+)</name>
        <dbReference type="ChEBI" id="CHEBI:18420"/>
    </ligand>
</feature>
<dbReference type="HAMAP" id="MF_00156">
    <property type="entry name" value="PanB"/>
    <property type="match status" value="1"/>
</dbReference>
<dbReference type="UniPathway" id="UPA00028">
    <property type="reaction ID" value="UER00003"/>
</dbReference>
<feature type="binding site" evidence="8 11">
    <location>
        <position position="49"/>
    </location>
    <ligand>
        <name>Mg(2+)</name>
        <dbReference type="ChEBI" id="CHEBI:18420"/>
    </ligand>
</feature>
<dbReference type="Proteomes" id="UP000242502">
    <property type="component" value="Unassembled WGS sequence"/>
</dbReference>
<dbReference type="FunFam" id="3.20.20.60:FF:000003">
    <property type="entry name" value="3-methyl-2-oxobutanoate hydroxymethyltransferase"/>
    <property type="match status" value="1"/>
</dbReference>
<feature type="binding site" evidence="8 11">
    <location>
        <position position="88"/>
    </location>
    <ligand>
        <name>Mg(2+)</name>
        <dbReference type="ChEBI" id="CHEBI:18420"/>
    </ligand>
</feature>
<comment type="similarity">
    <text evidence="2 8">Belongs to the PanB family.</text>
</comment>
<comment type="cofactor">
    <cofactor evidence="8 11">
        <name>Mg(2+)</name>
        <dbReference type="ChEBI" id="CHEBI:18420"/>
    </cofactor>
    <text evidence="8 11">Binds 1 Mg(2+) ion per subunit.</text>
</comment>
<dbReference type="Pfam" id="PF02548">
    <property type="entry name" value="Pantoate_transf"/>
    <property type="match status" value="1"/>
</dbReference>
<feature type="binding site" evidence="8 10">
    <location>
        <begin position="49"/>
        <end position="50"/>
    </location>
    <ligand>
        <name>3-methyl-2-oxobutanoate</name>
        <dbReference type="ChEBI" id="CHEBI:11851"/>
    </ligand>
</feature>
<dbReference type="CDD" id="cd06557">
    <property type="entry name" value="KPHMT-like"/>
    <property type="match status" value="1"/>
</dbReference>
<comment type="catalytic activity">
    <reaction evidence="8">
        <text>(6R)-5,10-methylene-5,6,7,8-tetrahydrofolate + 3-methyl-2-oxobutanoate + H2O = 2-dehydropantoate + (6S)-5,6,7,8-tetrahydrofolate</text>
        <dbReference type="Rhea" id="RHEA:11824"/>
        <dbReference type="ChEBI" id="CHEBI:11561"/>
        <dbReference type="ChEBI" id="CHEBI:11851"/>
        <dbReference type="ChEBI" id="CHEBI:15377"/>
        <dbReference type="ChEBI" id="CHEBI:15636"/>
        <dbReference type="ChEBI" id="CHEBI:57453"/>
        <dbReference type="EC" id="2.1.2.11"/>
    </reaction>
</comment>